<dbReference type="RefSeq" id="WP_425569814.1">
    <property type="nucleotide sequence ID" value="NZ_BAABFB010000030.1"/>
</dbReference>
<dbReference type="Proteomes" id="UP001501183">
    <property type="component" value="Unassembled WGS sequence"/>
</dbReference>
<proteinExistence type="predicted"/>
<dbReference type="Gene3D" id="3.90.550.10">
    <property type="entry name" value="Spore Coat Polysaccharide Biosynthesis Protein SpsA, Chain A"/>
    <property type="match status" value="1"/>
</dbReference>
<reference evidence="3" key="1">
    <citation type="journal article" date="2019" name="Int. J. Syst. Evol. Microbiol.">
        <title>The Global Catalogue of Microorganisms (GCM) 10K type strain sequencing project: providing services to taxonomists for standard genome sequencing and annotation.</title>
        <authorList>
            <consortium name="The Broad Institute Genomics Platform"/>
            <consortium name="The Broad Institute Genome Sequencing Center for Infectious Disease"/>
            <person name="Wu L."/>
            <person name="Ma J."/>
        </authorList>
    </citation>
    <scope>NUCLEOTIDE SEQUENCE [LARGE SCALE GENOMIC DNA]</scope>
    <source>
        <strain evidence="3">JCM 32206</strain>
    </source>
</reference>
<dbReference type="GO" id="GO:0016740">
    <property type="term" value="F:transferase activity"/>
    <property type="evidence" value="ECO:0007669"/>
    <property type="project" value="UniProtKB-KW"/>
</dbReference>
<dbReference type="InterPro" id="IPR029044">
    <property type="entry name" value="Nucleotide-diphossugar_trans"/>
</dbReference>
<dbReference type="EMBL" id="BAABFB010000030">
    <property type="protein sequence ID" value="GAA4477406.1"/>
    <property type="molecule type" value="Genomic_DNA"/>
</dbReference>
<dbReference type="CDD" id="cd04182">
    <property type="entry name" value="GT_2_like_f"/>
    <property type="match status" value="1"/>
</dbReference>
<dbReference type="PANTHER" id="PTHR43777:SF1">
    <property type="entry name" value="MOLYBDENUM COFACTOR CYTIDYLYLTRANSFERASE"/>
    <property type="match status" value="1"/>
</dbReference>
<dbReference type="PANTHER" id="PTHR43777">
    <property type="entry name" value="MOLYBDENUM COFACTOR CYTIDYLYLTRANSFERASE"/>
    <property type="match status" value="1"/>
</dbReference>
<accession>A0ABP8NXT7</accession>
<comment type="caution">
    <text evidence="2">The sequence shown here is derived from an EMBL/GenBank/DDBJ whole genome shotgun (WGS) entry which is preliminary data.</text>
</comment>
<evidence type="ECO:0000313" key="2">
    <source>
        <dbReference type="EMBL" id="GAA4477406.1"/>
    </source>
</evidence>
<dbReference type="SUPFAM" id="SSF53448">
    <property type="entry name" value="Nucleotide-diphospho-sugar transferases"/>
    <property type="match status" value="1"/>
</dbReference>
<gene>
    <name evidence="2" type="ORF">GCM10023094_19590</name>
</gene>
<dbReference type="Pfam" id="PF12804">
    <property type="entry name" value="NTP_transf_3"/>
    <property type="match status" value="1"/>
</dbReference>
<keyword evidence="2" id="KW-0808">Transferase</keyword>
<sequence>MTVTGIVLAAGGSTRLGRPKQLLEYRGSPMLDAVLRVARGCDFDRVVVALGGAAAEVEAAVDLTGVRVVHNPDFGSGCASTIARALDAADPRAEGVVLMLGDQPGVEPATVAALVRAARPDVGAVCRYRDGRGHPLWFGREIFADLRTLHGDKGVWRLLESGRIPVVEVPIEAEVPLDVDTWEDYRALRARDPG</sequence>
<evidence type="ECO:0000259" key="1">
    <source>
        <dbReference type="Pfam" id="PF12804"/>
    </source>
</evidence>
<organism evidence="2 3">
    <name type="scientific">Rhodococcus olei</name>
    <dbReference type="NCBI Taxonomy" id="2161675"/>
    <lineage>
        <taxon>Bacteria</taxon>
        <taxon>Bacillati</taxon>
        <taxon>Actinomycetota</taxon>
        <taxon>Actinomycetes</taxon>
        <taxon>Mycobacteriales</taxon>
        <taxon>Nocardiaceae</taxon>
        <taxon>Rhodococcus</taxon>
    </lineage>
</organism>
<evidence type="ECO:0000313" key="3">
    <source>
        <dbReference type="Proteomes" id="UP001501183"/>
    </source>
</evidence>
<keyword evidence="3" id="KW-1185">Reference proteome</keyword>
<protein>
    <submittedName>
        <fullName evidence="2">NTP transferase domain-containing protein</fullName>
    </submittedName>
</protein>
<dbReference type="InterPro" id="IPR025877">
    <property type="entry name" value="MobA-like_NTP_Trfase"/>
</dbReference>
<name>A0ABP8NXT7_9NOCA</name>
<feature type="domain" description="MobA-like NTP transferase" evidence="1">
    <location>
        <begin position="5"/>
        <end position="161"/>
    </location>
</feature>